<keyword evidence="2" id="KW-0489">Methyltransferase</keyword>
<dbReference type="EMBL" id="JBHTON010000005">
    <property type="protein sequence ID" value="MFD1484171.1"/>
    <property type="molecule type" value="Genomic_DNA"/>
</dbReference>
<dbReference type="GO" id="GO:0032259">
    <property type="term" value="P:methylation"/>
    <property type="evidence" value="ECO:0007669"/>
    <property type="project" value="UniProtKB-KW"/>
</dbReference>
<dbReference type="Gene3D" id="3.40.50.150">
    <property type="entry name" value="Vaccinia Virus protein VP39"/>
    <property type="match status" value="1"/>
</dbReference>
<keyword evidence="3" id="KW-1185">Reference proteome</keyword>
<sequence>MIYSSFAQVYDTLMDDSLYLKWRDYVTQQVPASQQPLLELAGGSGSLAVLLAQAGYVVSDLDLSAEMLALAEQKIAAAGLTIPLLQGDMQDLSGLPEYALVTCFDDSLCYMPDLSAVQTVFEQVYAHLQPGGDFFFDAHSLYQMDQVFPGYMYNYQTQDYAFMWQSYAGKLPHTIEHDLTFFVYDEAIDAYHPMIETHHERTYPVADWLKALAAAGFSDVSVTADFGQNPVQETSTRWFFHAKRA</sequence>
<comment type="caution">
    <text evidence="2">The sequence shown here is derived from an EMBL/GenBank/DDBJ whole genome shotgun (WGS) entry which is preliminary data.</text>
</comment>
<dbReference type="GO" id="GO:0008168">
    <property type="term" value="F:methyltransferase activity"/>
    <property type="evidence" value="ECO:0007669"/>
    <property type="project" value="UniProtKB-KW"/>
</dbReference>
<organism evidence="2 3">
    <name type="scientific">Lacticaseibacillus baoqingensis</name>
    <dbReference type="NCBI Taxonomy" id="2486013"/>
    <lineage>
        <taxon>Bacteria</taxon>
        <taxon>Bacillati</taxon>
        <taxon>Bacillota</taxon>
        <taxon>Bacilli</taxon>
        <taxon>Lactobacillales</taxon>
        <taxon>Lactobacillaceae</taxon>
        <taxon>Lacticaseibacillus</taxon>
    </lineage>
</organism>
<dbReference type="InterPro" id="IPR041698">
    <property type="entry name" value="Methyltransf_25"/>
</dbReference>
<feature type="domain" description="Methyltransferase" evidence="1">
    <location>
        <begin position="38"/>
        <end position="132"/>
    </location>
</feature>
<gene>
    <name evidence="2" type="ORF">ACFQ5J_02875</name>
</gene>
<dbReference type="SUPFAM" id="SSF53335">
    <property type="entry name" value="S-adenosyl-L-methionine-dependent methyltransferases"/>
    <property type="match status" value="1"/>
</dbReference>
<evidence type="ECO:0000313" key="2">
    <source>
        <dbReference type="EMBL" id="MFD1484171.1"/>
    </source>
</evidence>
<evidence type="ECO:0000259" key="1">
    <source>
        <dbReference type="Pfam" id="PF13649"/>
    </source>
</evidence>
<protein>
    <submittedName>
        <fullName evidence="2">Class I SAM-dependent DNA methyltransferase</fullName>
    </submittedName>
</protein>
<keyword evidence="2" id="KW-0808">Transferase</keyword>
<dbReference type="Gene3D" id="2.20.25.110">
    <property type="entry name" value="S-adenosyl-L-methionine-dependent methyltransferases"/>
    <property type="match status" value="1"/>
</dbReference>
<proteinExistence type="predicted"/>
<dbReference type="RefSeq" id="WP_125748091.1">
    <property type="nucleotide sequence ID" value="NZ_JBHTON010000005.1"/>
</dbReference>
<dbReference type="Proteomes" id="UP001597252">
    <property type="component" value="Unassembled WGS sequence"/>
</dbReference>
<name>A0ABW4E4S8_9LACO</name>
<accession>A0ABW4E4S8</accession>
<dbReference type="InterPro" id="IPR029063">
    <property type="entry name" value="SAM-dependent_MTases_sf"/>
</dbReference>
<dbReference type="CDD" id="cd02440">
    <property type="entry name" value="AdoMet_MTases"/>
    <property type="match status" value="1"/>
</dbReference>
<evidence type="ECO:0000313" key="3">
    <source>
        <dbReference type="Proteomes" id="UP001597252"/>
    </source>
</evidence>
<dbReference type="Pfam" id="PF13649">
    <property type="entry name" value="Methyltransf_25"/>
    <property type="match status" value="1"/>
</dbReference>
<reference evidence="3" key="1">
    <citation type="journal article" date="2019" name="Int. J. Syst. Evol. Microbiol.">
        <title>The Global Catalogue of Microorganisms (GCM) 10K type strain sequencing project: providing services to taxonomists for standard genome sequencing and annotation.</title>
        <authorList>
            <consortium name="The Broad Institute Genomics Platform"/>
            <consortium name="The Broad Institute Genome Sequencing Center for Infectious Disease"/>
            <person name="Wu L."/>
            <person name="Ma J."/>
        </authorList>
    </citation>
    <scope>NUCLEOTIDE SEQUENCE [LARGE SCALE GENOMIC DNA]</scope>
    <source>
        <strain evidence="3">CCM 8903</strain>
    </source>
</reference>